<evidence type="ECO:0000313" key="2">
    <source>
        <dbReference type="EMBL" id="RNA05837.1"/>
    </source>
</evidence>
<evidence type="ECO:0000313" key="3">
    <source>
        <dbReference type="Proteomes" id="UP000276133"/>
    </source>
</evidence>
<dbReference type="AlphaFoldDB" id="A0A3M7Q327"/>
<dbReference type="EMBL" id="REGN01007581">
    <property type="protein sequence ID" value="RNA05837.1"/>
    <property type="molecule type" value="Genomic_DNA"/>
</dbReference>
<comment type="caution">
    <text evidence="2">The sequence shown here is derived from an EMBL/GenBank/DDBJ whole genome shotgun (WGS) entry which is preliminary data.</text>
</comment>
<name>A0A3M7Q327_BRAPC</name>
<feature type="coiled-coil region" evidence="1">
    <location>
        <begin position="4"/>
        <end position="59"/>
    </location>
</feature>
<keyword evidence="3" id="KW-1185">Reference proteome</keyword>
<gene>
    <name evidence="2" type="ORF">BpHYR1_011702</name>
</gene>
<keyword evidence="1" id="KW-0175">Coiled coil</keyword>
<evidence type="ECO:0000256" key="1">
    <source>
        <dbReference type="SAM" id="Coils"/>
    </source>
</evidence>
<accession>A0A3M7Q327</accession>
<reference evidence="2 3" key="1">
    <citation type="journal article" date="2018" name="Sci. Rep.">
        <title>Genomic signatures of local adaptation to the degree of environmental predictability in rotifers.</title>
        <authorList>
            <person name="Franch-Gras L."/>
            <person name="Hahn C."/>
            <person name="Garcia-Roger E.M."/>
            <person name="Carmona M.J."/>
            <person name="Serra M."/>
            <person name="Gomez A."/>
        </authorList>
    </citation>
    <scope>NUCLEOTIDE SEQUENCE [LARGE SCALE GENOMIC DNA]</scope>
    <source>
        <strain evidence="2">HYR1</strain>
    </source>
</reference>
<organism evidence="2 3">
    <name type="scientific">Brachionus plicatilis</name>
    <name type="common">Marine rotifer</name>
    <name type="synonym">Brachionus muelleri</name>
    <dbReference type="NCBI Taxonomy" id="10195"/>
    <lineage>
        <taxon>Eukaryota</taxon>
        <taxon>Metazoa</taxon>
        <taxon>Spiralia</taxon>
        <taxon>Gnathifera</taxon>
        <taxon>Rotifera</taxon>
        <taxon>Eurotatoria</taxon>
        <taxon>Monogononta</taxon>
        <taxon>Pseudotrocha</taxon>
        <taxon>Ploima</taxon>
        <taxon>Brachionidae</taxon>
        <taxon>Brachionus</taxon>
    </lineage>
</organism>
<dbReference type="Proteomes" id="UP000276133">
    <property type="component" value="Unassembled WGS sequence"/>
</dbReference>
<protein>
    <submittedName>
        <fullName evidence="2">Uncharacterized protein</fullName>
    </submittedName>
</protein>
<sequence length="80" mass="9211">MEKLDQILKLVDELKTTVEGLKNQVADQQETINTQSIRILELENQVTDQQETLNTQNNLIRNYKIELQTSDFGNFATTVT</sequence>
<proteinExistence type="predicted"/>